<evidence type="ECO:0000256" key="1">
    <source>
        <dbReference type="ARBA" id="ARBA00007867"/>
    </source>
</evidence>
<comment type="caution">
    <text evidence="9">The sequence shown here is derived from an EMBL/GenBank/DDBJ whole genome shotgun (WGS) entry which is preliminary data.</text>
</comment>
<dbReference type="HAMAP" id="MF_00198">
    <property type="entry name" value="Spermidine_synth"/>
    <property type="match status" value="1"/>
</dbReference>
<feature type="binding site" evidence="4">
    <location>
        <begin position="155"/>
        <end position="158"/>
    </location>
    <ligand>
        <name>spermidine</name>
        <dbReference type="ChEBI" id="CHEBI:57834"/>
    </ligand>
</feature>
<comment type="catalytic activity">
    <reaction evidence="4 7">
        <text>S-adenosyl 3-(methylsulfanyl)propylamine + putrescine = S-methyl-5'-thioadenosine + spermidine + H(+)</text>
        <dbReference type="Rhea" id="RHEA:12721"/>
        <dbReference type="ChEBI" id="CHEBI:15378"/>
        <dbReference type="ChEBI" id="CHEBI:17509"/>
        <dbReference type="ChEBI" id="CHEBI:57443"/>
        <dbReference type="ChEBI" id="CHEBI:57834"/>
        <dbReference type="ChEBI" id="CHEBI:326268"/>
        <dbReference type="EC" id="2.5.1.16"/>
    </reaction>
</comment>
<evidence type="ECO:0000259" key="8">
    <source>
        <dbReference type="PROSITE" id="PS51006"/>
    </source>
</evidence>
<dbReference type="CDD" id="cd02440">
    <property type="entry name" value="AdoMet_MTases"/>
    <property type="match status" value="1"/>
</dbReference>
<dbReference type="PATRIC" id="fig|36849.3.peg.3549"/>
<keyword evidence="3 4" id="KW-0620">Polyamine biosynthesis</keyword>
<dbReference type="Gene3D" id="3.40.50.150">
    <property type="entry name" value="Vaccinia Virus protein VP39"/>
    <property type="match status" value="1"/>
</dbReference>
<dbReference type="EMBL" id="LKET01000043">
    <property type="protein sequence ID" value="KPU43103.1"/>
    <property type="molecule type" value="Genomic_DNA"/>
</dbReference>
<dbReference type="Pfam" id="PF01564">
    <property type="entry name" value="Spermine_synth"/>
    <property type="match status" value="1"/>
</dbReference>
<dbReference type="GO" id="GO:0008295">
    <property type="term" value="P:spermidine biosynthetic process"/>
    <property type="evidence" value="ECO:0007669"/>
    <property type="project" value="UniProtKB-UniRule"/>
</dbReference>
<keyword evidence="10" id="KW-1185">Reference proteome</keyword>
<dbReference type="PROSITE" id="PS51006">
    <property type="entry name" value="PABS_2"/>
    <property type="match status" value="1"/>
</dbReference>
<evidence type="ECO:0000313" key="9">
    <source>
        <dbReference type="EMBL" id="KPU43103.1"/>
    </source>
</evidence>
<name>A0A0P8WXM6_9CLOT</name>
<reference evidence="9 10" key="1">
    <citation type="submission" date="2015-09" db="EMBL/GenBank/DDBJ databases">
        <title>Genome sequence of Oxobacter pfennigii DSM 3222.</title>
        <authorList>
            <person name="Poehlein A."/>
            <person name="Bengelsdorf F.R."/>
            <person name="Schiel-Bengelsdorf B."/>
            <person name="Duerre P."/>
            <person name="Daniel R."/>
        </authorList>
    </citation>
    <scope>NUCLEOTIDE SEQUENCE [LARGE SCALE GENOMIC DNA]</scope>
    <source>
        <strain evidence="9 10">DSM 3222</strain>
    </source>
</reference>
<dbReference type="InterPro" id="IPR037163">
    <property type="entry name" value="Spermidine_synt_N_sf"/>
</dbReference>
<dbReference type="OrthoDB" id="9793120at2"/>
<evidence type="ECO:0000256" key="6">
    <source>
        <dbReference type="RuleBase" id="RU003836"/>
    </source>
</evidence>
<comment type="function">
    <text evidence="4">Catalyzes the irreversible transfer of a propylamine group from the amino donor S-adenosylmethioninamine (decarboxy-AdoMet) to putrescine (1,4-diaminobutane) to yield spermidine.</text>
</comment>
<dbReference type="PANTHER" id="PTHR11558">
    <property type="entry name" value="SPERMIDINE/SPERMINE SYNTHASE"/>
    <property type="match status" value="1"/>
</dbReference>
<dbReference type="NCBIfam" id="TIGR00417">
    <property type="entry name" value="speE"/>
    <property type="match status" value="1"/>
</dbReference>
<keyword evidence="4 7" id="KW-0745">Spermidine biosynthesis</keyword>
<dbReference type="Gene3D" id="2.30.140.10">
    <property type="entry name" value="Spermidine synthase, tetramerisation domain"/>
    <property type="match status" value="1"/>
</dbReference>
<accession>A0A0P8WXM6</accession>
<dbReference type="GO" id="GO:0004766">
    <property type="term" value="F:spermidine synthase activity"/>
    <property type="evidence" value="ECO:0007669"/>
    <property type="project" value="UniProtKB-UniRule"/>
</dbReference>
<dbReference type="InterPro" id="IPR030374">
    <property type="entry name" value="PABS"/>
</dbReference>
<evidence type="ECO:0000256" key="3">
    <source>
        <dbReference type="ARBA" id="ARBA00023115"/>
    </source>
</evidence>
<feature type="binding site" evidence="4">
    <location>
        <position position="31"/>
    </location>
    <ligand>
        <name>S-methyl-5'-thioadenosine</name>
        <dbReference type="ChEBI" id="CHEBI:17509"/>
    </ligand>
</feature>
<dbReference type="InterPro" id="IPR030373">
    <property type="entry name" value="PABS_CS"/>
</dbReference>
<dbReference type="SUPFAM" id="SSF53335">
    <property type="entry name" value="S-adenosyl-L-methionine-dependent methyltransferases"/>
    <property type="match status" value="1"/>
</dbReference>
<gene>
    <name evidence="4 9" type="primary">speE</name>
    <name evidence="9" type="ORF">OXPF_33530</name>
</gene>
<evidence type="ECO:0000256" key="7">
    <source>
        <dbReference type="RuleBase" id="RU003837"/>
    </source>
</evidence>
<evidence type="ECO:0000256" key="5">
    <source>
        <dbReference type="PROSITE-ProRule" id="PRU00354"/>
    </source>
</evidence>
<dbReference type="GO" id="GO:0005829">
    <property type="term" value="C:cytosol"/>
    <property type="evidence" value="ECO:0007669"/>
    <property type="project" value="TreeGrafter"/>
</dbReference>
<dbReference type="AlphaFoldDB" id="A0A0P8WXM6"/>
<dbReference type="InterPro" id="IPR001045">
    <property type="entry name" value="Spermi_synthase"/>
</dbReference>
<dbReference type="EC" id="2.5.1.16" evidence="4"/>
<proteinExistence type="inferred from homology"/>
<evidence type="ECO:0000256" key="2">
    <source>
        <dbReference type="ARBA" id="ARBA00022679"/>
    </source>
</evidence>
<keyword evidence="2 4" id="KW-0808">Transferase</keyword>
<dbReference type="PANTHER" id="PTHR11558:SF11">
    <property type="entry name" value="SPERMIDINE SYNTHASE"/>
    <property type="match status" value="1"/>
</dbReference>
<comment type="subunit">
    <text evidence="4">Homodimer or homotetramer.</text>
</comment>
<dbReference type="InterPro" id="IPR035246">
    <property type="entry name" value="Spermidine_synt_N"/>
</dbReference>
<dbReference type="STRING" id="36849.OXPF_33530"/>
<feature type="binding site" evidence="4">
    <location>
        <position position="62"/>
    </location>
    <ligand>
        <name>spermidine</name>
        <dbReference type="ChEBI" id="CHEBI:57834"/>
    </ligand>
</feature>
<dbReference type="Proteomes" id="UP000050326">
    <property type="component" value="Unassembled WGS sequence"/>
</dbReference>
<comment type="similarity">
    <text evidence="1 4 6">Belongs to the spermidine/spermine synthase family.</text>
</comment>
<comment type="pathway">
    <text evidence="4">Amine and polyamine biosynthesis; spermidine biosynthesis; spermidine from putrescine: step 1/1.</text>
</comment>
<evidence type="ECO:0000256" key="4">
    <source>
        <dbReference type="HAMAP-Rule" id="MF_00198"/>
    </source>
</evidence>
<dbReference type="InterPro" id="IPR029063">
    <property type="entry name" value="SAM-dependent_MTases_sf"/>
</dbReference>
<feature type="domain" description="PABS" evidence="8">
    <location>
        <begin position="2"/>
        <end position="235"/>
    </location>
</feature>
<feature type="active site" description="Proton acceptor" evidence="4 5">
    <location>
        <position position="155"/>
    </location>
</feature>
<dbReference type="RefSeq" id="WP_054876346.1">
    <property type="nucleotide sequence ID" value="NZ_LKET01000043.1"/>
</dbReference>
<dbReference type="Pfam" id="PF17284">
    <property type="entry name" value="Spermine_synt_N"/>
    <property type="match status" value="1"/>
</dbReference>
<feature type="binding site" evidence="4">
    <location>
        <position position="86"/>
    </location>
    <ligand>
        <name>spermidine</name>
        <dbReference type="ChEBI" id="CHEBI:57834"/>
    </ligand>
</feature>
<feature type="binding site" evidence="4">
    <location>
        <begin position="137"/>
        <end position="138"/>
    </location>
    <ligand>
        <name>S-methyl-5'-thioadenosine</name>
        <dbReference type="ChEBI" id="CHEBI:17509"/>
    </ligand>
</feature>
<sequence>MEMWIKEMQIEGAAMTYKVNETLLRKKTEFQDLAIVDTPSFGRMLVLDGIVQTTIKDEFIYHEMITHIPLFTHPNPKKVLVVGGGDGGAIREILKHPSVEKAVLCEIDGDVIEACKKYLPEISCALDDKRCEVFVGDGIKYVKDHKNEFDVIIVDSTDPFNMAEGLFGGNFYRDIFDALTEEGIFIAQTETPYFLPDTVNKVFNDAKKIFPVTKMFMAGIPTYPGGYWSFTVGSKKHDPSKVDTSKIKIQDMKYYTPELHNACFVLPQYVKDVIGEK</sequence>
<feature type="binding site" evidence="4">
    <location>
        <position position="106"/>
    </location>
    <ligand>
        <name>S-methyl-5'-thioadenosine</name>
        <dbReference type="ChEBI" id="CHEBI:17509"/>
    </ligand>
</feature>
<organism evidence="9 10">
    <name type="scientific">Oxobacter pfennigii</name>
    <dbReference type="NCBI Taxonomy" id="36849"/>
    <lineage>
        <taxon>Bacteria</taxon>
        <taxon>Bacillati</taxon>
        <taxon>Bacillota</taxon>
        <taxon>Clostridia</taxon>
        <taxon>Eubacteriales</taxon>
        <taxon>Clostridiaceae</taxon>
        <taxon>Oxobacter</taxon>
    </lineage>
</organism>
<dbReference type="UniPathway" id="UPA00248">
    <property type="reaction ID" value="UER00314"/>
</dbReference>
<evidence type="ECO:0000313" key="10">
    <source>
        <dbReference type="Proteomes" id="UP000050326"/>
    </source>
</evidence>
<comment type="caution">
    <text evidence="4">Lacks conserved residue(s) required for the propagation of feature annotation.</text>
</comment>
<dbReference type="PROSITE" id="PS01330">
    <property type="entry name" value="PABS_1"/>
    <property type="match status" value="1"/>
</dbReference>
<protein>
    <recommendedName>
        <fullName evidence="4">Polyamine aminopropyltransferase</fullName>
    </recommendedName>
    <alternativeName>
        <fullName evidence="4">Putrescine aminopropyltransferase</fullName>
        <shortName evidence="4">PAPT</shortName>
    </alternativeName>
    <alternativeName>
        <fullName evidence="4">Spermidine synthase</fullName>
        <shortName evidence="4">SPDS</shortName>
        <shortName evidence="4">SPDSY</shortName>
        <ecNumber evidence="4">2.5.1.16</ecNumber>
    </alternativeName>
</protein>
<dbReference type="NCBIfam" id="NF002010">
    <property type="entry name" value="PRK00811.1"/>
    <property type="match status" value="1"/>
</dbReference>